<proteinExistence type="predicted"/>
<evidence type="ECO:0000313" key="2">
    <source>
        <dbReference type="EMBL" id="MFD0942356.1"/>
    </source>
</evidence>
<name>A0ABW3GT73_9BACL</name>
<keyword evidence="1" id="KW-0732">Signal</keyword>
<evidence type="ECO:0000256" key="1">
    <source>
        <dbReference type="SAM" id="SignalP"/>
    </source>
</evidence>
<gene>
    <name evidence="2" type="ORF">ACFQ0V_00945</name>
</gene>
<accession>A0ABW3GT73</accession>
<dbReference type="RefSeq" id="WP_381008798.1">
    <property type="nucleotide sequence ID" value="NZ_JBHTJF010000001.1"/>
</dbReference>
<feature type="chain" id="PRO_5046479334" evidence="1">
    <location>
        <begin position="27"/>
        <end position="782"/>
    </location>
</feature>
<protein>
    <submittedName>
        <fullName evidence="2">Uncharacterized protein</fullName>
    </submittedName>
</protein>
<evidence type="ECO:0000313" key="3">
    <source>
        <dbReference type="Proteomes" id="UP001596976"/>
    </source>
</evidence>
<reference evidence="3" key="1">
    <citation type="journal article" date="2019" name="Int. J. Syst. Evol. Microbiol.">
        <title>The Global Catalogue of Microorganisms (GCM) 10K type strain sequencing project: providing services to taxonomists for standard genome sequencing and annotation.</title>
        <authorList>
            <consortium name="The Broad Institute Genomics Platform"/>
            <consortium name="The Broad Institute Genome Sequencing Center for Infectious Disease"/>
            <person name="Wu L."/>
            <person name="Ma J."/>
        </authorList>
    </citation>
    <scope>NUCLEOTIDE SEQUENCE [LARGE SCALE GENOMIC DNA]</scope>
    <source>
        <strain evidence="3">CCUG 63563</strain>
    </source>
</reference>
<organism evidence="2 3">
    <name type="scientific">Savagea faecisuis</name>
    <dbReference type="NCBI Taxonomy" id="1274803"/>
    <lineage>
        <taxon>Bacteria</taxon>
        <taxon>Bacillati</taxon>
        <taxon>Bacillota</taxon>
        <taxon>Bacilli</taxon>
        <taxon>Bacillales</taxon>
        <taxon>Caryophanaceae</taxon>
        <taxon>Savagea</taxon>
    </lineage>
</organism>
<feature type="signal peptide" evidence="1">
    <location>
        <begin position="1"/>
        <end position="26"/>
    </location>
</feature>
<keyword evidence="3" id="KW-1185">Reference proteome</keyword>
<dbReference type="EMBL" id="JBHTJF010000001">
    <property type="protein sequence ID" value="MFD0942356.1"/>
    <property type="molecule type" value="Genomic_DNA"/>
</dbReference>
<comment type="caution">
    <text evidence="2">The sequence shown here is derived from an EMBL/GenBank/DDBJ whole genome shotgun (WGS) entry which is preliminary data.</text>
</comment>
<sequence>MSKSLKVLSAAALAAVSLTPAAVANADTQKEIPVNQDGIYYEYNGQKLYVTVDELLTNSEVIDQINEVGLENIYLIQDGQAGAYQDFVDGKEVKIEDYDLPSGEYKDLSGNIHQLGDGNTEEPETPGGEVTVESVSAINANYVTVTINKADEDRLAQEVEVKDANGKVYPVKALDIAAGDTTAEFEFVTAVKAADLKGVWTVDGKAYDLDVFNKIAKVLAAKTQIELNTALTALDLDNYNAANITEYFAAQQKLAGTVEATDLTVADIQKLVDDANAKVEAGKDEKALIKAIKEAKDANNQVAFLAALNNAALEQVNPDWVAVEGEGYFTKITGEEADLKAIQTAINTANNTILNTSVTSEGIDKAKLTASKELIAQYAPLTDKGEIANTDVKTKAANIEIQLAVVDVLEATTPTALKNKLTALAELDKAKLDMKNYVDANGKAYVKAIADETDKATKLATTDQINTLLTTVNTAEAKTLVDAVNTAAKAVDSQTPTVAQQDALLKALKDLGLKQVADSNKAQYAKDASAFATESDTAASKTKEDVQTQVNTSNVTAVTSATDADDLLVALKILELKNVVDANKDAYLKDVQDTQDGTIKEAQDATGIDAALKAINSQVAIDAAVKAINEAKTATEVKTALDKLANEGKVEGYLNVTSADRIFIAEQVLDARDEIEAAGDAKAKEFADETAVGEAVTAATTARTNAIEGVNDLKLETDLTEIAAALLAVGHESLSGADAPTANDTNIADAFITSLGFDDEGAIKPQFRSIAEIRAAITKVVK</sequence>
<dbReference type="Proteomes" id="UP001596976">
    <property type="component" value="Unassembled WGS sequence"/>
</dbReference>